<dbReference type="EMBL" id="AP027081">
    <property type="protein sequence ID" value="BDU77221.1"/>
    <property type="molecule type" value="Genomic_DNA"/>
</dbReference>
<gene>
    <name evidence="1" type="ORF">METESE_21790</name>
</gene>
<name>A0AA48H4C7_9BACT</name>
<evidence type="ECO:0000313" key="1">
    <source>
        <dbReference type="EMBL" id="BDU77221.1"/>
    </source>
</evidence>
<organism evidence="1 2">
    <name type="scientific">Mesoterricola sediminis</name>
    <dbReference type="NCBI Taxonomy" id="2927980"/>
    <lineage>
        <taxon>Bacteria</taxon>
        <taxon>Pseudomonadati</taxon>
        <taxon>Acidobacteriota</taxon>
        <taxon>Holophagae</taxon>
        <taxon>Holophagales</taxon>
        <taxon>Holophagaceae</taxon>
        <taxon>Mesoterricola</taxon>
    </lineage>
</organism>
<accession>A0AA48H4C7</accession>
<evidence type="ECO:0000313" key="2">
    <source>
        <dbReference type="Proteomes" id="UP001228113"/>
    </source>
</evidence>
<keyword evidence="2" id="KW-1185">Reference proteome</keyword>
<sequence length="248" mass="26042">MMSPRPQIPSRPSEQGGLVILIAFIILATMTIAALAVSQTSLRDLAITGNEGTGRKAAEAADSGIDWVITWSNPDAGKTINATTDALGNNTSTLSQASLTGGRLYVQQQMQKILLALGSDDPTILVPGDDPQPNTPGAGDYGLLSKQTGSTRFFLRSVDYTATTAPELFQTGYVKGSSTFLQPSVVQQAFDTEVRYLGRPLSALGSGGKAKVTGGMFLLRSTGRANIVGTTQAFVAQREALVEYAPGQ</sequence>
<evidence type="ECO:0008006" key="3">
    <source>
        <dbReference type="Google" id="ProtNLM"/>
    </source>
</evidence>
<protein>
    <recommendedName>
        <fullName evidence="3">Type 4 fimbrial biogenesis protein PilX N-terminal domain-containing protein</fullName>
    </recommendedName>
</protein>
<dbReference type="Proteomes" id="UP001228113">
    <property type="component" value="Chromosome"/>
</dbReference>
<reference evidence="1" key="1">
    <citation type="journal article" date="2023" name="Int. J. Syst. Evol. Microbiol.">
        <title>Mesoterricola silvestris gen. nov., sp. nov., Mesoterricola sediminis sp. nov., Geothrix oryzae sp. nov., Geothrix edaphica sp. nov., Geothrix rubra sp. nov., and Geothrix limicola sp. nov., six novel members of Acidobacteriota isolated from soils.</title>
        <authorList>
            <person name="Itoh H."/>
            <person name="Sugisawa Y."/>
            <person name="Mise K."/>
            <person name="Xu Z."/>
            <person name="Kuniyasu M."/>
            <person name="Ushijima N."/>
            <person name="Kawano K."/>
            <person name="Kobayashi E."/>
            <person name="Shiratori Y."/>
            <person name="Masuda Y."/>
            <person name="Senoo K."/>
        </authorList>
    </citation>
    <scope>NUCLEOTIDE SEQUENCE</scope>
    <source>
        <strain evidence="1">W786</strain>
    </source>
</reference>
<dbReference type="AlphaFoldDB" id="A0AA48H4C7"/>
<dbReference type="KEGG" id="msea:METESE_21790"/>
<proteinExistence type="predicted"/>